<keyword evidence="1" id="KW-0472">Membrane</keyword>
<dbReference type="EMBL" id="MN740076">
    <property type="protein sequence ID" value="QHT86767.1"/>
    <property type="molecule type" value="Genomic_DNA"/>
</dbReference>
<organism evidence="2">
    <name type="scientific">viral metagenome</name>
    <dbReference type="NCBI Taxonomy" id="1070528"/>
    <lineage>
        <taxon>unclassified sequences</taxon>
        <taxon>metagenomes</taxon>
        <taxon>organismal metagenomes</taxon>
    </lineage>
</organism>
<evidence type="ECO:0000313" key="2">
    <source>
        <dbReference type="EMBL" id="QHT86767.1"/>
    </source>
</evidence>
<sequence>MFDILYKLYHKKNAFHIFLISFIVFGFLNIIENVIHYNIGKMSNKKLEITNPSKKDWKKIVITMFIFALLQGALTLYLY</sequence>
<feature type="transmembrane region" description="Helical" evidence="1">
    <location>
        <begin position="60"/>
        <end position="78"/>
    </location>
</feature>
<evidence type="ECO:0000256" key="1">
    <source>
        <dbReference type="SAM" id="Phobius"/>
    </source>
</evidence>
<protein>
    <submittedName>
        <fullName evidence="2">Uncharacterized protein</fullName>
    </submittedName>
</protein>
<keyword evidence="1" id="KW-0812">Transmembrane</keyword>
<reference evidence="2" key="1">
    <citation type="journal article" date="2020" name="Nature">
        <title>Giant virus diversity and host interactions through global metagenomics.</title>
        <authorList>
            <person name="Schulz F."/>
            <person name="Roux S."/>
            <person name="Paez-Espino D."/>
            <person name="Jungbluth S."/>
            <person name="Walsh D.A."/>
            <person name="Denef V.J."/>
            <person name="McMahon K.D."/>
            <person name="Konstantinidis K.T."/>
            <person name="Eloe-Fadrosh E.A."/>
            <person name="Kyrpides N.C."/>
            <person name="Woyke T."/>
        </authorList>
    </citation>
    <scope>NUCLEOTIDE SEQUENCE</scope>
    <source>
        <strain evidence="2">GVMAG-M-3300023184-18</strain>
    </source>
</reference>
<name>A0A6C0I315_9ZZZZ</name>
<keyword evidence="1" id="KW-1133">Transmembrane helix</keyword>
<proteinExistence type="predicted"/>
<dbReference type="AlphaFoldDB" id="A0A6C0I315"/>
<feature type="transmembrane region" description="Helical" evidence="1">
    <location>
        <begin position="15"/>
        <end position="39"/>
    </location>
</feature>
<accession>A0A6C0I315</accession>